<comment type="caution">
    <text evidence="3">The sequence shown here is derived from an EMBL/GenBank/DDBJ whole genome shotgun (WGS) entry which is preliminary data.</text>
</comment>
<name>A0A932CQS0_UNCTE</name>
<evidence type="ECO:0000256" key="1">
    <source>
        <dbReference type="ARBA" id="ARBA00005799"/>
    </source>
</evidence>
<organism evidence="3 4">
    <name type="scientific">Tectimicrobiota bacterium</name>
    <dbReference type="NCBI Taxonomy" id="2528274"/>
    <lineage>
        <taxon>Bacteria</taxon>
        <taxon>Pseudomonadati</taxon>
        <taxon>Nitrospinota/Tectimicrobiota group</taxon>
        <taxon>Candidatus Tectimicrobiota</taxon>
    </lineage>
</organism>
<accession>A0A932CQS0</accession>
<dbReference type="PROSITE" id="PS50234">
    <property type="entry name" value="VWFA"/>
    <property type="match status" value="1"/>
</dbReference>
<reference evidence="3" key="1">
    <citation type="submission" date="2020-07" db="EMBL/GenBank/DDBJ databases">
        <title>Huge and variable diversity of episymbiotic CPR bacteria and DPANN archaea in groundwater ecosystems.</title>
        <authorList>
            <person name="He C.Y."/>
            <person name="Keren R."/>
            <person name="Whittaker M."/>
            <person name="Farag I.F."/>
            <person name="Doudna J."/>
            <person name="Cate J.H.D."/>
            <person name="Banfield J.F."/>
        </authorList>
    </citation>
    <scope>NUCLEOTIDE SEQUENCE</scope>
    <source>
        <strain evidence="3">NC_groundwater_672_Ag_B-0.1um_62_36</strain>
    </source>
</reference>
<feature type="non-terminal residue" evidence="3">
    <location>
        <position position="1"/>
    </location>
</feature>
<dbReference type="InterPro" id="IPR002035">
    <property type="entry name" value="VWF_A"/>
</dbReference>
<dbReference type="PANTHER" id="PTHR35023">
    <property type="entry name" value="CHELATASE-RELATED"/>
    <property type="match status" value="1"/>
</dbReference>
<evidence type="ECO:0000313" key="3">
    <source>
        <dbReference type="EMBL" id="MBI2877835.1"/>
    </source>
</evidence>
<dbReference type="InterPro" id="IPR041702">
    <property type="entry name" value="BchD/ChlD_VWA"/>
</dbReference>
<dbReference type="Gene3D" id="3.40.50.410">
    <property type="entry name" value="von Willebrand factor, type A domain"/>
    <property type="match status" value="1"/>
</dbReference>
<dbReference type="Proteomes" id="UP000769766">
    <property type="component" value="Unassembled WGS sequence"/>
</dbReference>
<dbReference type="SMART" id="SM00327">
    <property type="entry name" value="VWA"/>
    <property type="match status" value="1"/>
</dbReference>
<proteinExistence type="inferred from homology"/>
<dbReference type="PANTHER" id="PTHR35023:SF1">
    <property type="entry name" value="MG-PROTOPORPHYRIN IX CHELATASE"/>
    <property type="match status" value="1"/>
</dbReference>
<comment type="similarity">
    <text evidence="1">Belongs to the Mg-chelatase subunits D/I family.</text>
</comment>
<dbReference type="AlphaFoldDB" id="A0A932CQS0"/>
<dbReference type="InterPro" id="IPR052989">
    <property type="entry name" value="Mg-chelatase_DI-like"/>
</dbReference>
<dbReference type="Pfam" id="PF13519">
    <property type="entry name" value="VWA_2"/>
    <property type="match status" value="1"/>
</dbReference>
<evidence type="ECO:0000313" key="4">
    <source>
        <dbReference type="Proteomes" id="UP000769766"/>
    </source>
</evidence>
<dbReference type="InterPro" id="IPR036465">
    <property type="entry name" value="vWFA_dom_sf"/>
</dbReference>
<gene>
    <name evidence="3" type="ORF">HYY20_13250</name>
</gene>
<evidence type="ECO:0000259" key="2">
    <source>
        <dbReference type="PROSITE" id="PS50234"/>
    </source>
</evidence>
<feature type="domain" description="VWFA" evidence="2">
    <location>
        <begin position="85"/>
        <end position="279"/>
    </location>
</feature>
<dbReference type="EMBL" id="JACPRF010000405">
    <property type="protein sequence ID" value="MBI2877835.1"/>
    <property type="molecule type" value="Genomic_DNA"/>
</dbReference>
<sequence length="281" mass="31424">VRAVTVQKDRLFRKGGGRRSPTKTQTKVGHYIRSTPVRRNNDLAFDATIRAAAPKQIRRSRSQVAIALEGEDIREKIRERRMGNLLAFVVDASGSMGDLLMKTAKGAIMSLLEDAYQKRDKVGLVAFRESSAEVLLPPTNSIELVKNLLEDLPTGGKTPLAHGLVSGYELIQTYLRKDDNVSPLLILISDCRPNVGLLHGRVSSSYYEAQGFGKIRKEIFRIAEGIRNDGRIHTLIIDVTERMNPNYMGRDLAEAMGAQYFRVHELKAKGIVRLIRHAMAF</sequence>
<protein>
    <submittedName>
        <fullName evidence="3">VWA domain-containing protein</fullName>
    </submittedName>
</protein>
<dbReference type="CDD" id="cd01451">
    <property type="entry name" value="vWA_Magnesium_chelatase"/>
    <property type="match status" value="1"/>
</dbReference>
<dbReference type="SUPFAM" id="SSF53300">
    <property type="entry name" value="vWA-like"/>
    <property type="match status" value="1"/>
</dbReference>